<dbReference type="Proteomes" id="UP000245765">
    <property type="component" value="Unassembled WGS sequence"/>
</dbReference>
<evidence type="ECO:0000313" key="2">
    <source>
        <dbReference type="EMBL" id="PWS39246.1"/>
    </source>
</evidence>
<dbReference type="PANTHER" id="PTHR38600:SF2">
    <property type="entry name" value="SLL0088 PROTEIN"/>
    <property type="match status" value="1"/>
</dbReference>
<proteinExistence type="predicted"/>
<dbReference type="GO" id="GO:0003700">
    <property type="term" value="F:DNA-binding transcription factor activity"/>
    <property type="evidence" value="ECO:0007669"/>
    <property type="project" value="InterPro"/>
</dbReference>
<dbReference type="SMART" id="SM00418">
    <property type="entry name" value="HTH_ARSR"/>
    <property type="match status" value="1"/>
</dbReference>
<dbReference type="NCBIfam" id="NF033788">
    <property type="entry name" value="HTH_metalloreg"/>
    <property type="match status" value="1"/>
</dbReference>
<dbReference type="Pfam" id="PF12840">
    <property type="entry name" value="HTH_20"/>
    <property type="match status" value="1"/>
</dbReference>
<dbReference type="Gene3D" id="1.10.10.10">
    <property type="entry name" value="Winged helix-like DNA-binding domain superfamily/Winged helix DNA-binding domain"/>
    <property type="match status" value="1"/>
</dbReference>
<dbReference type="InterPro" id="IPR036388">
    <property type="entry name" value="WH-like_DNA-bd_sf"/>
</dbReference>
<organism evidence="2 3">
    <name type="scientific">Falsiroseomonas bella</name>
    <dbReference type="NCBI Taxonomy" id="2184016"/>
    <lineage>
        <taxon>Bacteria</taxon>
        <taxon>Pseudomonadati</taxon>
        <taxon>Pseudomonadota</taxon>
        <taxon>Alphaproteobacteria</taxon>
        <taxon>Acetobacterales</taxon>
        <taxon>Roseomonadaceae</taxon>
        <taxon>Falsiroseomonas</taxon>
    </lineage>
</organism>
<dbReference type="RefSeq" id="WP_109869867.1">
    <property type="nucleotide sequence ID" value="NZ_QGNA01000001.1"/>
</dbReference>
<protein>
    <submittedName>
        <fullName evidence="2">Transcriptional regulator</fullName>
    </submittedName>
</protein>
<dbReference type="CDD" id="cd00090">
    <property type="entry name" value="HTH_ARSR"/>
    <property type="match status" value="1"/>
</dbReference>
<sequence length="110" mass="12076">MVNRQSPALDRVFGALSDPTRRAIIARLDAAEALTVSEIAAPLPISLPAVMKHLDVLEQAGLVTRRKAGRTVTCRLDGKGIRDAMGWLAHYQRFWGESLDRLAAILEDGR</sequence>
<dbReference type="PANTHER" id="PTHR38600">
    <property type="entry name" value="TRANSCRIPTIONAL REGULATORY PROTEIN"/>
    <property type="match status" value="1"/>
</dbReference>
<reference evidence="3" key="1">
    <citation type="submission" date="2018-05" db="EMBL/GenBank/DDBJ databases">
        <authorList>
            <person name="Du Z."/>
            <person name="Wang X."/>
        </authorList>
    </citation>
    <scope>NUCLEOTIDE SEQUENCE [LARGE SCALE GENOMIC DNA]</scope>
    <source>
        <strain evidence="3">CQN31</strain>
    </source>
</reference>
<dbReference type="PROSITE" id="PS50987">
    <property type="entry name" value="HTH_ARSR_2"/>
    <property type="match status" value="1"/>
</dbReference>
<name>A0A317FNP1_9PROT</name>
<feature type="domain" description="HTH arsR-type" evidence="1">
    <location>
        <begin position="1"/>
        <end position="96"/>
    </location>
</feature>
<dbReference type="InterPro" id="IPR001845">
    <property type="entry name" value="HTH_ArsR_DNA-bd_dom"/>
</dbReference>
<dbReference type="InterPro" id="IPR011991">
    <property type="entry name" value="ArsR-like_HTH"/>
</dbReference>
<comment type="caution">
    <text evidence="2">The sequence shown here is derived from an EMBL/GenBank/DDBJ whole genome shotgun (WGS) entry which is preliminary data.</text>
</comment>
<dbReference type="SUPFAM" id="SSF46785">
    <property type="entry name" value="Winged helix' DNA-binding domain"/>
    <property type="match status" value="1"/>
</dbReference>
<dbReference type="OrthoDB" id="7210994at2"/>
<keyword evidence="3" id="KW-1185">Reference proteome</keyword>
<dbReference type="InterPro" id="IPR036390">
    <property type="entry name" value="WH_DNA-bd_sf"/>
</dbReference>
<dbReference type="PRINTS" id="PR00778">
    <property type="entry name" value="HTHARSR"/>
</dbReference>
<dbReference type="EMBL" id="QGNA01000001">
    <property type="protein sequence ID" value="PWS39246.1"/>
    <property type="molecule type" value="Genomic_DNA"/>
</dbReference>
<evidence type="ECO:0000259" key="1">
    <source>
        <dbReference type="PROSITE" id="PS50987"/>
    </source>
</evidence>
<evidence type="ECO:0000313" key="3">
    <source>
        <dbReference type="Proteomes" id="UP000245765"/>
    </source>
</evidence>
<dbReference type="AlphaFoldDB" id="A0A317FNP1"/>
<gene>
    <name evidence="2" type="ORF">DFH01_01360</name>
</gene>
<accession>A0A317FNP1</accession>